<evidence type="ECO:0000313" key="2">
    <source>
        <dbReference type="Proteomes" id="UP000250561"/>
    </source>
</evidence>
<dbReference type="Proteomes" id="UP000250561">
    <property type="component" value="Unassembled WGS sequence"/>
</dbReference>
<reference evidence="1 2" key="1">
    <citation type="submission" date="2018-06" db="EMBL/GenBank/DDBJ databases">
        <authorList>
            <consortium name="Pathogen Informatics"/>
            <person name="Doyle S."/>
        </authorList>
    </citation>
    <scope>NUCLEOTIDE SEQUENCE [LARGE SCALE GENOMIC DNA]</scope>
    <source>
        <strain evidence="1 2">NCTC11126</strain>
    </source>
</reference>
<name>A0A2X1IWJ9_ECOLX</name>
<sequence>MAVVLAGIAAYFAALAVLGFKVKEFARRTV</sequence>
<accession>A0A2X1IWJ9</accession>
<evidence type="ECO:0000313" key="1">
    <source>
        <dbReference type="EMBL" id="SPW39618.1"/>
    </source>
</evidence>
<dbReference type="EMBL" id="UARS01000004">
    <property type="protein sequence ID" value="SPW39618.1"/>
    <property type="molecule type" value="Genomic_DNA"/>
</dbReference>
<organism evidence="1 2">
    <name type="scientific">Escherichia coli</name>
    <dbReference type="NCBI Taxonomy" id="562"/>
    <lineage>
        <taxon>Bacteria</taxon>
        <taxon>Pseudomonadati</taxon>
        <taxon>Pseudomonadota</taxon>
        <taxon>Gammaproteobacteria</taxon>
        <taxon>Enterobacterales</taxon>
        <taxon>Enterobacteriaceae</taxon>
        <taxon>Escherichia</taxon>
    </lineage>
</organism>
<proteinExistence type="predicted"/>
<dbReference type="AlphaFoldDB" id="A0A2X1IWJ9"/>
<protein>
    <submittedName>
        <fullName evidence="1">Integral membrane protein MviN</fullName>
    </submittedName>
</protein>
<gene>
    <name evidence="1" type="primary">mviN_1</name>
    <name evidence="1" type="ORF">NCTC11126_00949</name>
</gene>